<reference evidence="2 3" key="2">
    <citation type="submission" date="2018-06" db="EMBL/GenBank/DDBJ databases">
        <title>Metagenomic assembly of (sub)arctic Cyanobacteria and their associated microbiome from non-axenic cultures.</title>
        <authorList>
            <person name="Baurain D."/>
        </authorList>
    </citation>
    <scope>NUCLEOTIDE SEQUENCE [LARGE SCALE GENOMIC DNA]</scope>
    <source>
        <strain evidence="2">ULC027bin1</strain>
    </source>
</reference>
<accession>A0A2W4XWN5</accession>
<proteinExistence type="predicted"/>
<reference evidence="3" key="1">
    <citation type="submission" date="2018-04" db="EMBL/GenBank/DDBJ databases">
        <authorList>
            <person name="Cornet L."/>
        </authorList>
    </citation>
    <scope>NUCLEOTIDE SEQUENCE [LARGE SCALE GENOMIC DNA]</scope>
</reference>
<gene>
    <name evidence="2" type="ORF">DCF15_01215</name>
</gene>
<keyword evidence="1" id="KW-0472">Membrane</keyword>
<organism evidence="2 3">
    <name type="scientific">Phormidesmis priestleyi</name>
    <dbReference type="NCBI Taxonomy" id="268141"/>
    <lineage>
        <taxon>Bacteria</taxon>
        <taxon>Bacillati</taxon>
        <taxon>Cyanobacteriota</taxon>
        <taxon>Cyanophyceae</taxon>
        <taxon>Leptolyngbyales</taxon>
        <taxon>Leptolyngbyaceae</taxon>
        <taxon>Phormidesmis</taxon>
    </lineage>
</organism>
<dbReference type="AlphaFoldDB" id="A0A2W4XWN5"/>
<keyword evidence="1" id="KW-0812">Transmembrane</keyword>
<keyword evidence="1" id="KW-1133">Transmembrane helix</keyword>
<dbReference type="Proteomes" id="UP000249794">
    <property type="component" value="Unassembled WGS sequence"/>
</dbReference>
<evidence type="ECO:0000313" key="3">
    <source>
        <dbReference type="Proteomes" id="UP000249794"/>
    </source>
</evidence>
<evidence type="ECO:0000313" key="2">
    <source>
        <dbReference type="EMBL" id="PZO60847.1"/>
    </source>
</evidence>
<evidence type="ECO:0000256" key="1">
    <source>
        <dbReference type="SAM" id="Phobius"/>
    </source>
</evidence>
<comment type="caution">
    <text evidence="2">The sequence shown here is derived from an EMBL/GenBank/DDBJ whole genome shotgun (WGS) entry which is preliminary data.</text>
</comment>
<sequence length="59" mass="6316">MVNFKLSQANSLQPPTTQPRLRLPWLLCGCAGLFMGSVYLAQVDLGSPIEALPEAATAE</sequence>
<feature type="transmembrane region" description="Helical" evidence="1">
    <location>
        <begin position="21"/>
        <end position="41"/>
    </location>
</feature>
<dbReference type="EMBL" id="QBMP01000005">
    <property type="protein sequence ID" value="PZO60847.1"/>
    <property type="molecule type" value="Genomic_DNA"/>
</dbReference>
<protein>
    <submittedName>
        <fullName evidence="2">Uncharacterized protein</fullName>
    </submittedName>
</protein>
<name>A0A2W4XWN5_9CYAN</name>